<dbReference type="Proteomes" id="UP000694556">
    <property type="component" value="Chromosome 1"/>
</dbReference>
<sequence length="787" mass="92588">MDALGSLLPPMAGSGDVANSQELQKLLIDEKMRCEHHKANYQTLKAEHIRLQEEYTKLQDELKRLLVEKQTVHEKFQFLLAEYREELLGKTQELERLKTQVLTPQKLELLKTQIQQELESPMIERYRKLENEVEKYRTEYNKLRYEHTFLKSEFEHQKEEHARVLEEKKIKYEAEIARLEKDKEELHNQLLSIDPTRDSKRVEVLSREKAQLYQKLKGLEAEVAELRAERDNCGAQAESVQRIQVRQLAEMQTLTRSLEAEKKSAEQQIDRVEKELQMSHEQNILLTSKLHKSEREVNSLTAKVEELKHSHKLEVTNVKLEAARTKSEAERERNKIQSEMDGLLSDNEILKAAVERHKVLLVEKDRELIRKVQAAKEEVFEKIAALQDEKLELENRLADLEKMKLEQDTWRQTEKDQYEEKLRVVQLAEESSKKELQRLRLKIQQQAMQAEELEEKKRESGDLKQQIQDMQLQVASLSQSENDLLDSNQKLKETIERLRQECQNARTQAEKAQLETEKTLEYKRIEWLEEKHMLTQRITEKEEKYNEAKNKLCRAAVAQKKRKTLNDNKQRRMQEKLQLLEAKIEELEKENHVLNRQNVSYEEYVRLQKRLKELQRRHNEFRSLILNPNIPSLGPAGVMSSSALPPGPEVSFPLLQEEQHQRELSLLRKRLEELETTQRKQLQELGPSRERVAVGAYRDLARNKTAEEGGARVCADGEHGKMFWSSASLFCKKWKLHLGATIYADFFLLALCLEDDKHNHTIPVCHREIFLLFKGVNESNKKVLVTN</sequence>
<dbReference type="GO" id="GO:0097539">
    <property type="term" value="C:ciliary transition fiber"/>
    <property type="evidence" value="ECO:0007669"/>
    <property type="project" value="TreeGrafter"/>
</dbReference>
<dbReference type="PANTHER" id="PTHR23170">
    <property type="entry name" value="NY-REN-58 ANTIGEN"/>
    <property type="match status" value="1"/>
</dbReference>
<dbReference type="GO" id="GO:0005813">
    <property type="term" value="C:centrosome"/>
    <property type="evidence" value="ECO:0007669"/>
    <property type="project" value="UniProtKB-SubCell"/>
</dbReference>
<name>A0A8C3BKF3_CAIMO</name>
<evidence type="ECO:0000313" key="7">
    <source>
        <dbReference type="Proteomes" id="UP000694556"/>
    </source>
</evidence>
<feature type="coiled-coil region" evidence="5">
    <location>
        <begin position="433"/>
        <end position="624"/>
    </location>
</feature>
<keyword evidence="2" id="KW-0963">Cytoplasm</keyword>
<reference evidence="6" key="3">
    <citation type="submission" date="2025-09" db="UniProtKB">
        <authorList>
            <consortium name="Ensembl"/>
        </authorList>
    </citation>
    <scope>IDENTIFICATION</scope>
</reference>
<evidence type="ECO:0000256" key="3">
    <source>
        <dbReference type="ARBA" id="ARBA00023054"/>
    </source>
</evidence>
<feature type="coiled-coil region" evidence="5">
    <location>
        <begin position="657"/>
        <end position="684"/>
    </location>
</feature>
<reference evidence="6" key="2">
    <citation type="submission" date="2025-08" db="UniProtKB">
        <authorList>
            <consortium name="Ensembl"/>
        </authorList>
    </citation>
    <scope>IDENTIFICATION</scope>
</reference>
<reference evidence="6" key="1">
    <citation type="submission" date="2018-09" db="EMBL/GenBank/DDBJ databases">
        <title>Common duck and Muscovy duck high density SNP chip.</title>
        <authorList>
            <person name="Vignal A."/>
            <person name="Thebault N."/>
            <person name="Warren W.C."/>
        </authorList>
    </citation>
    <scope>NUCLEOTIDE SEQUENCE [LARGE SCALE GENOMIC DNA]</scope>
</reference>
<dbReference type="GO" id="GO:0051660">
    <property type="term" value="P:establishment of centrosome localization"/>
    <property type="evidence" value="ECO:0007669"/>
    <property type="project" value="TreeGrafter"/>
</dbReference>
<evidence type="ECO:0000256" key="1">
    <source>
        <dbReference type="ARBA" id="ARBA00004300"/>
    </source>
</evidence>
<dbReference type="InterPro" id="IPR052116">
    <property type="entry name" value="Centro_Cilium_Assembly"/>
</dbReference>
<evidence type="ECO:0000256" key="2">
    <source>
        <dbReference type="ARBA" id="ARBA00022490"/>
    </source>
</evidence>
<comment type="subcellular location">
    <subcellularLocation>
        <location evidence="1">Cytoplasm</location>
        <location evidence="1">Cytoskeleton</location>
        <location evidence="1">Microtubule organizing center</location>
        <location evidence="1">Centrosome</location>
    </subcellularLocation>
</comment>
<keyword evidence="4" id="KW-0206">Cytoskeleton</keyword>
<keyword evidence="3 5" id="KW-0175">Coiled coil</keyword>
<dbReference type="GO" id="GO:0005814">
    <property type="term" value="C:centriole"/>
    <property type="evidence" value="ECO:0007669"/>
    <property type="project" value="TreeGrafter"/>
</dbReference>
<evidence type="ECO:0000256" key="5">
    <source>
        <dbReference type="SAM" id="Coils"/>
    </source>
</evidence>
<dbReference type="Gene3D" id="1.10.287.1490">
    <property type="match status" value="1"/>
</dbReference>
<keyword evidence="7" id="KW-1185">Reference proteome</keyword>
<evidence type="ECO:0000313" key="6">
    <source>
        <dbReference type="Ensembl" id="ENSCMMP00000007100.1"/>
    </source>
</evidence>
<feature type="coiled-coil region" evidence="5">
    <location>
        <begin position="126"/>
        <end position="406"/>
    </location>
</feature>
<feature type="coiled-coil region" evidence="5">
    <location>
        <begin position="34"/>
        <end position="100"/>
    </location>
</feature>
<protein>
    <submittedName>
        <fullName evidence="6">Centrosomal protein 83</fullName>
    </submittedName>
</protein>
<accession>A0A8C3BKF3</accession>
<proteinExistence type="predicted"/>
<dbReference type="Ensembl" id="ENSCMMT00000007864.1">
    <property type="protein sequence ID" value="ENSCMMP00000007100.1"/>
    <property type="gene ID" value="ENSCMMG00000004533.1"/>
</dbReference>
<dbReference type="GO" id="GO:0005794">
    <property type="term" value="C:Golgi apparatus"/>
    <property type="evidence" value="ECO:0007669"/>
    <property type="project" value="TreeGrafter"/>
</dbReference>
<evidence type="ECO:0000256" key="4">
    <source>
        <dbReference type="ARBA" id="ARBA00023212"/>
    </source>
</evidence>
<dbReference type="AlphaFoldDB" id="A0A8C3BKF3"/>
<organism evidence="6 7">
    <name type="scientific">Cairina moschata</name>
    <name type="common">Muscovy duck</name>
    <dbReference type="NCBI Taxonomy" id="8855"/>
    <lineage>
        <taxon>Eukaryota</taxon>
        <taxon>Metazoa</taxon>
        <taxon>Chordata</taxon>
        <taxon>Craniata</taxon>
        <taxon>Vertebrata</taxon>
        <taxon>Euteleostomi</taxon>
        <taxon>Archelosauria</taxon>
        <taxon>Archosauria</taxon>
        <taxon>Dinosauria</taxon>
        <taxon>Saurischia</taxon>
        <taxon>Theropoda</taxon>
        <taxon>Coelurosauria</taxon>
        <taxon>Aves</taxon>
        <taxon>Neognathae</taxon>
        <taxon>Galloanserae</taxon>
        <taxon>Anseriformes</taxon>
        <taxon>Anatidae</taxon>
        <taxon>Anatinae</taxon>
        <taxon>Cairina</taxon>
    </lineage>
</organism>
<dbReference type="PANTHER" id="PTHR23170:SF2">
    <property type="entry name" value="CENTROSOMAL PROTEIN OF 83 KDA"/>
    <property type="match status" value="1"/>
</dbReference>
<dbReference type="GO" id="GO:0060271">
    <property type="term" value="P:cilium assembly"/>
    <property type="evidence" value="ECO:0007669"/>
    <property type="project" value="TreeGrafter"/>
</dbReference>